<evidence type="ECO:0000313" key="1">
    <source>
        <dbReference type="EMBL" id="KYC53827.1"/>
    </source>
</evidence>
<name>A0A150J9B7_9EURY</name>
<gene>
    <name evidence="1" type="ORF">AMQ22_00026</name>
</gene>
<comment type="caution">
    <text evidence="1">The sequence shown here is derived from an EMBL/GenBank/DDBJ whole genome shotgun (WGS) entry which is preliminary data.</text>
</comment>
<dbReference type="EMBL" id="LNGC01000001">
    <property type="protein sequence ID" value="KYC53827.1"/>
    <property type="molecule type" value="Genomic_DNA"/>
</dbReference>
<dbReference type="Proteomes" id="UP000075398">
    <property type="component" value="Unassembled WGS sequence"/>
</dbReference>
<dbReference type="AlphaFoldDB" id="A0A150J9B7"/>
<protein>
    <submittedName>
        <fullName evidence="1">Uncharacterized protein</fullName>
    </submittedName>
</protein>
<evidence type="ECO:0000313" key="2">
    <source>
        <dbReference type="Proteomes" id="UP000075398"/>
    </source>
</evidence>
<sequence>MDRESSIAEIKNKMSRISAQFIDLDAKEVSKYYYLNGEYSGLEVALKILEA</sequence>
<accession>A0A150J9B7</accession>
<organism evidence="1 2">
    <name type="scientific">Candidatus Methanofastidiosum methylothiophilum</name>
    <dbReference type="NCBI Taxonomy" id="1705564"/>
    <lineage>
        <taxon>Archaea</taxon>
        <taxon>Methanobacteriati</taxon>
        <taxon>Methanobacteriota</taxon>
        <taxon>Stenosarchaea group</taxon>
        <taxon>Candidatus Methanofastidiosia</taxon>
        <taxon>Candidatus Methanofastidiosales</taxon>
        <taxon>Candidatus Methanofastidiosaceae</taxon>
        <taxon>Candidatus Methanofastidiosum</taxon>
    </lineage>
</organism>
<reference evidence="1 2" key="1">
    <citation type="journal article" date="2016" name="ISME J.">
        <title>Chasing the elusive Euryarchaeota class WSA2: genomes reveal a uniquely fastidious methyl-reducing methanogen.</title>
        <authorList>
            <person name="Nobu M.K."/>
            <person name="Narihiro T."/>
            <person name="Kuroda K."/>
            <person name="Mei R."/>
            <person name="Liu W.T."/>
        </authorList>
    </citation>
    <scope>NUCLEOTIDE SEQUENCE [LARGE SCALE GENOMIC DNA]</scope>
    <source>
        <strain evidence="1">U1lsi0528_Bin055</strain>
    </source>
</reference>
<proteinExistence type="predicted"/>